<dbReference type="EMBL" id="JARVQW010000010">
    <property type="protein sequence ID" value="MDH2307142.1"/>
    <property type="molecule type" value="Genomic_DNA"/>
</dbReference>
<reference evidence="6" key="1">
    <citation type="submission" date="2023-04" db="EMBL/GenBank/DDBJ databases">
        <authorList>
            <person name="Li W."/>
        </authorList>
    </citation>
    <scope>NUCLEOTIDE SEQUENCE</scope>
    <source>
        <strain evidence="6">QITACRE101</strain>
    </source>
</reference>
<comment type="caution">
    <text evidence="6">The sequence shown here is derived from an EMBL/GenBank/DDBJ whole genome shotgun (WGS) entry which is preliminary data.</text>
</comment>
<keyword evidence="4" id="KW-0281">Fimbrium</keyword>
<dbReference type="SUPFAM" id="SSF49401">
    <property type="entry name" value="Bacterial adhesins"/>
    <property type="match status" value="1"/>
</dbReference>
<evidence type="ECO:0000256" key="5">
    <source>
        <dbReference type="SAM" id="SignalP"/>
    </source>
</evidence>
<comment type="subcellular location">
    <subcellularLocation>
        <location evidence="1">Fimbrium</location>
    </subcellularLocation>
</comment>
<feature type="signal peptide" evidence="5">
    <location>
        <begin position="1"/>
        <end position="23"/>
    </location>
</feature>
<evidence type="ECO:0000313" key="6">
    <source>
        <dbReference type="EMBL" id="MDH2307142.1"/>
    </source>
</evidence>
<dbReference type="Gene3D" id="2.60.40.1090">
    <property type="entry name" value="Fimbrial-type adhesion domain"/>
    <property type="match status" value="1"/>
</dbReference>
<feature type="chain" id="PRO_5044215137" evidence="5">
    <location>
        <begin position="24"/>
        <end position="174"/>
    </location>
</feature>
<dbReference type="InterPro" id="IPR008966">
    <property type="entry name" value="Adhesion_dom_sf"/>
</dbReference>
<evidence type="ECO:0000256" key="4">
    <source>
        <dbReference type="ARBA" id="ARBA00023263"/>
    </source>
</evidence>
<dbReference type="Proteomes" id="UP001162044">
    <property type="component" value="Unassembled WGS sequence"/>
</dbReference>
<dbReference type="RefSeq" id="WP_109912293.1">
    <property type="nucleotide sequence ID" value="NZ_ABFCQP020000004.1"/>
</dbReference>
<reference evidence="6" key="2">
    <citation type="submission" date="2023-10" db="EMBL/GenBank/DDBJ databases">
        <title>Analysis of Resistance Genes of Carbapenem-resistant Providencia rettgeri.</title>
        <authorList>
            <person name="Liu M."/>
        </authorList>
    </citation>
    <scope>NUCLEOTIDE SEQUENCE</scope>
    <source>
        <strain evidence="6">QITACRE101</strain>
    </source>
</reference>
<sequence>MNMKIVAATLLTLGLSSAVVANAATSAEVTLQGAITNSTCNLIVNGGKSTLNMGVFKGEDFKGKINQKVGSTDMPVSLTGCTAGETGTLIVQGMTSVKNNDQNIFVNNDANTVGFMVTQSDGSTIVKNGQGVAVNLGKEDTTGQYTFKVGMASTTESPIGGAYTAPILVAYIVN</sequence>
<dbReference type="PANTHER" id="PTHR33420">
    <property type="entry name" value="FIMBRIAL SUBUNIT ELFA-RELATED"/>
    <property type="match status" value="1"/>
</dbReference>
<dbReference type="GO" id="GO:0009289">
    <property type="term" value="C:pilus"/>
    <property type="evidence" value="ECO:0007669"/>
    <property type="project" value="UniProtKB-SubCell"/>
</dbReference>
<protein>
    <submittedName>
        <fullName evidence="6">Type 1 fimbrial protein</fullName>
    </submittedName>
</protein>
<dbReference type="PANTHER" id="PTHR33420:SF3">
    <property type="entry name" value="FIMBRIAL SUBUNIT ELFA"/>
    <property type="match status" value="1"/>
</dbReference>
<proteinExistence type="inferred from homology"/>
<organism evidence="6 7">
    <name type="scientific">Providencia rettgeri</name>
    <dbReference type="NCBI Taxonomy" id="587"/>
    <lineage>
        <taxon>Bacteria</taxon>
        <taxon>Pseudomonadati</taxon>
        <taxon>Pseudomonadota</taxon>
        <taxon>Gammaproteobacteria</taxon>
        <taxon>Enterobacterales</taxon>
        <taxon>Morganellaceae</taxon>
        <taxon>Providencia</taxon>
    </lineage>
</organism>
<dbReference type="InterPro" id="IPR050263">
    <property type="entry name" value="Bact_Fimbrial_Adh_Pro"/>
</dbReference>
<comment type="similarity">
    <text evidence="2">Belongs to the fimbrial protein family.</text>
</comment>
<name>A0AB35LF74_PRORE</name>
<evidence type="ECO:0000256" key="3">
    <source>
        <dbReference type="ARBA" id="ARBA00022729"/>
    </source>
</evidence>
<dbReference type="AlphaFoldDB" id="A0AB35LF74"/>
<dbReference type="InterPro" id="IPR036937">
    <property type="entry name" value="Adhesion_dom_fimbrial_sf"/>
</dbReference>
<evidence type="ECO:0000256" key="1">
    <source>
        <dbReference type="ARBA" id="ARBA00004561"/>
    </source>
</evidence>
<accession>A0AB35LF74</accession>
<evidence type="ECO:0000256" key="2">
    <source>
        <dbReference type="ARBA" id="ARBA00006671"/>
    </source>
</evidence>
<keyword evidence="3 5" id="KW-0732">Signal</keyword>
<evidence type="ECO:0000313" key="7">
    <source>
        <dbReference type="Proteomes" id="UP001162044"/>
    </source>
</evidence>
<dbReference type="GO" id="GO:0043709">
    <property type="term" value="P:cell adhesion involved in single-species biofilm formation"/>
    <property type="evidence" value="ECO:0007669"/>
    <property type="project" value="TreeGrafter"/>
</dbReference>
<gene>
    <name evidence="6" type="ORF">QDQ51_17165</name>
</gene>